<protein>
    <recommendedName>
        <fullName evidence="2">Zn(2)-C6 fungal-type domain-containing protein</fullName>
    </recommendedName>
</protein>
<sequence length="311" mass="34529">MPNTDASTRPFADPLAWQLAHTRSSAHEIAPESVAHVSRYARGLQPPPPSPRPPSSSTGSEYSVDLDLWTLPEPNDGEERHVQPYPFFHPSSLSARSSPSSTAKPWPWIQQDASLHTYPAGGFDFPHDVYPASQEPMGRGLEFAYPGQHPLSASTAADQYTPAPYAPPWDSDAPADFPLPTIAPLRHSLPTLPHPRTILPRTSWPSTFADSPTAAAEYEARLSRRGTKLQAMACLFCRHRKIGCRRPPEDAPDQTCQQCAKRGQRCEYPTVSLRGHHTRLRSEKNLRRMEREARDMCAELGWEGAGAARAW</sequence>
<organism evidence="3 4">
    <name type="scientific">Mycena citricolor</name>
    <dbReference type="NCBI Taxonomy" id="2018698"/>
    <lineage>
        <taxon>Eukaryota</taxon>
        <taxon>Fungi</taxon>
        <taxon>Dikarya</taxon>
        <taxon>Basidiomycota</taxon>
        <taxon>Agaricomycotina</taxon>
        <taxon>Agaricomycetes</taxon>
        <taxon>Agaricomycetidae</taxon>
        <taxon>Agaricales</taxon>
        <taxon>Marasmiineae</taxon>
        <taxon>Mycenaceae</taxon>
        <taxon>Mycena</taxon>
    </lineage>
</organism>
<evidence type="ECO:0000256" key="1">
    <source>
        <dbReference type="SAM" id="MobiDB-lite"/>
    </source>
</evidence>
<dbReference type="EMBL" id="CAVNYO010000440">
    <property type="protein sequence ID" value="CAK5279756.1"/>
    <property type="molecule type" value="Genomic_DNA"/>
</dbReference>
<reference evidence="3" key="1">
    <citation type="submission" date="2023-11" db="EMBL/GenBank/DDBJ databases">
        <authorList>
            <person name="De Vega J J."/>
            <person name="De Vega J J."/>
        </authorList>
    </citation>
    <scope>NUCLEOTIDE SEQUENCE</scope>
</reference>
<comment type="caution">
    <text evidence="3">The sequence shown here is derived from an EMBL/GenBank/DDBJ whole genome shotgun (WGS) entry which is preliminary data.</text>
</comment>
<feature type="region of interest" description="Disordered" evidence="1">
    <location>
        <begin position="24"/>
        <end position="62"/>
    </location>
</feature>
<evidence type="ECO:0000313" key="3">
    <source>
        <dbReference type="EMBL" id="CAK5279756.1"/>
    </source>
</evidence>
<evidence type="ECO:0000313" key="4">
    <source>
        <dbReference type="Proteomes" id="UP001295794"/>
    </source>
</evidence>
<dbReference type="PROSITE" id="PS00463">
    <property type="entry name" value="ZN2_CY6_FUNGAL_1"/>
    <property type="match status" value="1"/>
</dbReference>
<dbReference type="CDD" id="cd00067">
    <property type="entry name" value="GAL4"/>
    <property type="match status" value="1"/>
</dbReference>
<accession>A0AAD2HPI6</accession>
<feature type="compositionally biased region" description="Pro residues" evidence="1">
    <location>
        <begin position="45"/>
        <end position="54"/>
    </location>
</feature>
<dbReference type="Pfam" id="PF00172">
    <property type="entry name" value="Zn_clus"/>
    <property type="match status" value="1"/>
</dbReference>
<proteinExistence type="predicted"/>
<evidence type="ECO:0000259" key="2">
    <source>
        <dbReference type="PROSITE" id="PS50048"/>
    </source>
</evidence>
<keyword evidence="4" id="KW-1185">Reference proteome</keyword>
<dbReference type="GO" id="GO:0000981">
    <property type="term" value="F:DNA-binding transcription factor activity, RNA polymerase II-specific"/>
    <property type="evidence" value="ECO:0007669"/>
    <property type="project" value="InterPro"/>
</dbReference>
<dbReference type="InterPro" id="IPR001138">
    <property type="entry name" value="Zn2Cys6_DnaBD"/>
</dbReference>
<dbReference type="AlphaFoldDB" id="A0AAD2HPI6"/>
<feature type="domain" description="Zn(2)-C6 fungal-type" evidence="2">
    <location>
        <begin position="233"/>
        <end position="268"/>
    </location>
</feature>
<dbReference type="PROSITE" id="PS50048">
    <property type="entry name" value="ZN2_CY6_FUNGAL_2"/>
    <property type="match status" value="1"/>
</dbReference>
<dbReference type="Gene3D" id="4.10.240.10">
    <property type="entry name" value="Zn(2)-C6 fungal-type DNA-binding domain"/>
    <property type="match status" value="1"/>
</dbReference>
<dbReference type="InterPro" id="IPR036864">
    <property type="entry name" value="Zn2-C6_fun-type_DNA-bd_sf"/>
</dbReference>
<dbReference type="SMART" id="SM00066">
    <property type="entry name" value="GAL4"/>
    <property type="match status" value="1"/>
</dbReference>
<dbReference type="GO" id="GO:0008270">
    <property type="term" value="F:zinc ion binding"/>
    <property type="evidence" value="ECO:0007669"/>
    <property type="project" value="InterPro"/>
</dbReference>
<dbReference type="SUPFAM" id="SSF57701">
    <property type="entry name" value="Zn2/Cys6 DNA-binding domain"/>
    <property type="match status" value="1"/>
</dbReference>
<name>A0AAD2HPI6_9AGAR</name>
<gene>
    <name evidence="3" type="ORF">MYCIT1_LOCUS30004</name>
</gene>
<dbReference type="Proteomes" id="UP001295794">
    <property type="component" value="Unassembled WGS sequence"/>
</dbReference>